<feature type="transmembrane region" description="Helical" evidence="1">
    <location>
        <begin position="66"/>
        <end position="86"/>
    </location>
</feature>
<evidence type="ECO:0000259" key="2">
    <source>
        <dbReference type="Pfam" id="PF21741"/>
    </source>
</evidence>
<dbReference type="EMBL" id="JAPJZI010000001">
    <property type="protein sequence ID" value="MDA5399849.1"/>
    <property type="molecule type" value="Genomic_DNA"/>
</dbReference>
<evidence type="ECO:0000256" key="1">
    <source>
        <dbReference type="SAM" id="Phobius"/>
    </source>
</evidence>
<keyword evidence="1" id="KW-0812">Transmembrane</keyword>
<evidence type="ECO:0000313" key="3">
    <source>
        <dbReference type="EMBL" id="MDA5399849.1"/>
    </source>
</evidence>
<proteinExistence type="predicted"/>
<accession>A0A9X3ZI46</accession>
<keyword evidence="1" id="KW-1133">Transmembrane helix</keyword>
<name>A0A9X3ZI46_9HYPH</name>
<feature type="domain" description="DUF6867" evidence="2">
    <location>
        <begin position="9"/>
        <end position="113"/>
    </location>
</feature>
<protein>
    <recommendedName>
        <fullName evidence="2">DUF6867 domain-containing protein</fullName>
    </recommendedName>
</protein>
<organism evidence="3 4">
    <name type="scientific">Hoeflea prorocentri</name>
    <dbReference type="NCBI Taxonomy" id="1922333"/>
    <lineage>
        <taxon>Bacteria</taxon>
        <taxon>Pseudomonadati</taxon>
        <taxon>Pseudomonadota</taxon>
        <taxon>Alphaproteobacteria</taxon>
        <taxon>Hyphomicrobiales</taxon>
        <taxon>Rhizobiaceae</taxon>
        <taxon>Hoeflea</taxon>
    </lineage>
</organism>
<dbReference type="InterPro" id="IPR049201">
    <property type="entry name" value="DUF6867"/>
</dbReference>
<sequence length="119" mass="13539">MMGILWDTSFTTFLFLTVIIGGGAGYMAGRALATHWRPIIQPILYMLLMAAVVRFFHFALFDGGLLSLHFYAVDAAVLIAAALLGYRVTRVRQMVTQYSWLYERSGPLSWREKKTQLME</sequence>
<comment type="caution">
    <text evidence="3">The sequence shown here is derived from an EMBL/GenBank/DDBJ whole genome shotgun (WGS) entry which is preliminary data.</text>
</comment>
<dbReference type="AlphaFoldDB" id="A0A9X3ZI46"/>
<keyword evidence="4" id="KW-1185">Reference proteome</keyword>
<dbReference type="Pfam" id="PF21741">
    <property type="entry name" value="DUF6867"/>
    <property type="match status" value="1"/>
</dbReference>
<keyword evidence="1" id="KW-0472">Membrane</keyword>
<feature type="transmembrane region" description="Helical" evidence="1">
    <location>
        <begin position="43"/>
        <end position="60"/>
    </location>
</feature>
<feature type="transmembrane region" description="Helical" evidence="1">
    <location>
        <begin position="12"/>
        <end position="31"/>
    </location>
</feature>
<gene>
    <name evidence="3" type="ORF">OQ273_14805</name>
</gene>
<dbReference type="Proteomes" id="UP001151234">
    <property type="component" value="Unassembled WGS sequence"/>
</dbReference>
<reference evidence="3" key="1">
    <citation type="submission" date="2022-11" db="EMBL/GenBank/DDBJ databases">
        <title>Draft genome sequence of Hoeflea poritis E7-10 and Hoeflea prorocentri PM5-8, separated from scleractinian coral Porites lutea and marine dinoflagellate.</title>
        <authorList>
            <person name="Zhang G."/>
            <person name="Wei Q."/>
            <person name="Cai L."/>
        </authorList>
    </citation>
    <scope>NUCLEOTIDE SEQUENCE</scope>
    <source>
        <strain evidence="3">PM5-8</strain>
    </source>
</reference>
<evidence type="ECO:0000313" key="4">
    <source>
        <dbReference type="Proteomes" id="UP001151234"/>
    </source>
</evidence>